<dbReference type="PROSITE" id="PS51257">
    <property type="entry name" value="PROKAR_LIPOPROTEIN"/>
    <property type="match status" value="1"/>
</dbReference>
<dbReference type="Proteomes" id="UP000075398">
    <property type="component" value="Unassembled WGS sequence"/>
</dbReference>
<evidence type="ECO:0000313" key="2">
    <source>
        <dbReference type="Proteomes" id="UP000075398"/>
    </source>
</evidence>
<organism evidence="1 2">
    <name type="scientific">Candidatus Methanofastidiosum methylothiophilum</name>
    <dbReference type="NCBI Taxonomy" id="1705564"/>
    <lineage>
        <taxon>Archaea</taxon>
        <taxon>Methanobacteriati</taxon>
        <taxon>Methanobacteriota</taxon>
        <taxon>Stenosarchaea group</taxon>
        <taxon>Candidatus Methanofastidiosia</taxon>
        <taxon>Candidatus Methanofastidiosales</taxon>
        <taxon>Candidatus Methanofastidiosaceae</taxon>
        <taxon>Candidatus Methanofastidiosum</taxon>
    </lineage>
</organism>
<evidence type="ECO:0000313" key="1">
    <source>
        <dbReference type="EMBL" id="KYC48931.1"/>
    </source>
</evidence>
<dbReference type="EMBL" id="LNGC01000116">
    <property type="protein sequence ID" value="KYC48931.1"/>
    <property type="molecule type" value="Genomic_DNA"/>
</dbReference>
<protein>
    <submittedName>
        <fullName evidence="1">Uncharacterized protein</fullName>
    </submittedName>
</protein>
<proteinExistence type="predicted"/>
<accession>A0A150IV89</accession>
<name>A0A150IV89_9EURY</name>
<dbReference type="AlphaFoldDB" id="A0A150IV89"/>
<comment type="caution">
    <text evidence="1">The sequence shown here is derived from an EMBL/GenBank/DDBJ whole genome shotgun (WGS) entry which is preliminary data.</text>
</comment>
<gene>
    <name evidence="1" type="ORF">AMQ22_01789</name>
</gene>
<sequence length="235" mass="26500">MGKRKALLLGIFFLISILILSSGCSKTKEQPPPVIKTDPCENIQCPDICKGEDLWGQKCLDGECVDFVRIEPCSEKCGCVTDLCQRIKCNDQCRGEDLWIYKCVNGLCTPESVKEKCSVECGCTPKFFYKLVPEARYKLSEVGIIANVYSIRRDQDIRAVVTCRSTLCSAPPTVFYTKFEDPFERSEDEIVEYLGSAWKNFKVMEGNELTVDEGGTYMIGVSTQYYIEVGFLEDT</sequence>
<reference evidence="1 2" key="1">
    <citation type="journal article" date="2016" name="ISME J.">
        <title>Chasing the elusive Euryarchaeota class WSA2: genomes reveal a uniquely fastidious methyl-reducing methanogen.</title>
        <authorList>
            <person name="Nobu M.K."/>
            <person name="Narihiro T."/>
            <person name="Kuroda K."/>
            <person name="Mei R."/>
            <person name="Liu W.T."/>
        </authorList>
    </citation>
    <scope>NUCLEOTIDE SEQUENCE [LARGE SCALE GENOMIC DNA]</scope>
    <source>
        <strain evidence="1">U1lsi0528_Bin055</strain>
    </source>
</reference>